<dbReference type="CDD" id="cd00761">
    <property type="entry name" value="Glyco_tranf_GTA_type"/>
    <property type="match status" value="1"/>
</dbReference>
<dbReference type="Proteomes" id="UP001283366">
    <property type="component" value="Unassembled WGS sequence"/>
</dbReference>
<dbReference type="EMBL" id="JAWRCO010000001">
    <property type="protein sequence ID" value="MDW6003091.1"/>
    <property type="molecule type" value="Genomic_DNA"/>
</dbReference>
<dbReference type="AlphaFoldDB" id="A0A1Y6IZ61"/>
<evidence type="ECO:0000259" key="3">
    <source>
        <dbReference type="Pfam" id="PF00535"/>
    </source>
</evidence>
<dbReference type="Gene3D" id="3.90.550.10">
    <property type="entry name" value="Spore Coat Polysaccharide Biosynthesis Protein SpsA, Chain A"/>
    <property type="match status" value="1"/>
</dbReference>
<name>A0A1Y6IZ61_9VIBR</name>
<evidence type="ECO:0000256" key="1">
    <source>
        <dbReference type="ARBA" id="ARBA00022676"/>
    </source>
</evidence>
<sequence length="328" mass="37532">MEVSIIIPAYNAAETLPQTLRSVFASSPAQDNGFEVIVVDDGSSDRTGSQLAAEFPQQLASGLLHYHYQPNAGVSVARNTGLSLAQGRYVTFVDADDEVQNDYIFRLYELIQQHPDVDVFEFGYKTYREQVGNILGSGHVNRYRGMNPRERALEGAVSSFVWLVMCRLIRADLAKSASFPAGIKYCEDLMYLCTVYAQATTFYTSEQELYRYRIGETSAISRVTMEQCQQVRDFLDNFNALKRDDLNISDAEKSGSEKLKKVVDANLYYMFHSAGKRTMPFLRFFRQVKRLPVITIFRLYSTGLLSRRKTMICLFPSLYFFGHRMKRR</sequence>
<organism evidence="5 6">
    <name type="scientific">Vibrio mangrovi</name>
    <dbReference type="NCBI Taxonomy" id="474394"/>
    <lineage>
        <taxon>Bacteria</taxon>
        <taxon>Pseudomonadati</taxon>
        <taxon>Pseudomonadota</taxon>
        <taxon>Gammaproteobacteria</taxon>
        <taxon>Vibrionales</taxon>
        <taxon>Vibrionaceae</taxon>
        <taxon>Vibrio</taxon>
    </lineage>
</organism>
<dbReference type="Pfam" id="PF00535">
    <property type="entry name" value="Glycos_transf_2"/>
    <property type="match status" value="1"/>
</dbReference>
<evidence type="ECO:0000313" key="4">
    <source>
        <dbReference type="EMBL" id="MDW6003091.1"/>
    </source>
</evidence>
<dbReference type="OrthoDB" id="9802649at2"/>
<evidence type="ECO:0000256" key="2">
    <source>
        <dbReference type="ARBA" id="ARBA00022679"/>
    </source>
</evidence>
<gene>
    <name evidence="5" type="primary">epsJ_1</name>
    <name evidence="4" type="ORF">SBX37_09535</name>
    <name evidence="5" type="ORF">VIM7927_02619</name>
</gene>
<reference evidence="5 6" key="1">
    <citation type="submission" date="2017-05" db="EMBL/GenBank/DDBJ databases">
        <authorList>
            <person name="Song R."/>
            <person name="Chenine A.L."/>
            <person name="Ruprecht R.M."/>
        </authorList>
    </citation>
    <scope>NUCLEOTIDE SEQUENCE [LARGE SCALE GENOMIC DNA]</scope>
    <source>
        <strain evidence="5 6">CECT 7927</strain>
    </source>
</reference>
<dbReference type="RefSeq" id="WP_087481364.1">
    <property type="nucleotide sequence ID" value="NZ_AP024883.1"/>
</dbReference>
<evidence type="ECO:0000313" key="6">
    <source>
        <dbReference type="Proteomes" id="UP000196125"/>
    </source>
</evidence>
<dbReference type="EC" id="2.4.-.-" evidence="4 5"/>
<dbReference type="GO" id="GO:0016758">
    <property type="term" value="F:hexosyltransferase activity"/>
    <property type="evidence" value="ECO:0007669"/>
    <property type="project" value="UniProtKB-ARBA"/>
</dbReference>
<dbReference type="SUPFAM" id="SSF53448">
    <property type="entry name" value="Nucleotide-diphospho-sugar transferases"/>
    <property type="match status" value="1"/>
</dbReference>
<evidence type="ECO:0000313" key="5">
    <source>
        <dbReference type="EMBL" id="SMS01333.1"/>
    </source>
</evidence>
<dbReference type="PANTHER" id="PTHR22916:SF51">
    <property type="entry name" value="GLYCOSYLTRANSFERASE EPSH-RELATED"/>
    <property type="match status" value="1"/>
</dbReference>
<keyword evidence="1 5" id="KW-0328">Glycosyltransferase</keyword>
<evidence type="ECO:0000313" key="7">
    <source>
        <dbReference type="Proteomes" id="UP001283366"/>
    </source>
</evidence>
<dbReference type="Proteomes" id="UP000196125">
    <property type="component" value="Unassembled WGS sequence"/>
</dbReference>
<dbReference type="EMBL" id="FXXI01000004">
    <property type="protein sequence ID" value="SMS01333.1"/>
    <property type="molecule type" value="Genomic_DNA"/>
</dbReference>
<proteinExistence type="predicted"/>
<reference evidence="4 7" key="2">
    <citation type="submission" date="2023-11" db="EMBL/GenBank/DDBJ databases">
        <title>Plant-associative lifestyle of Vibrio porteresiae and its evolutionary dynamics.</title>
        <authorList>
            <person name="Rameshkumar N."/>
            <person name="Kirti K."/>
        </authorList>
    </citation>
    <scope>NUCLEOTIDE SEQUENCE [LARGE SCALE GENOMIC DNA]</scope>
    <source>
        <strain evidence="4 7">MSSRF38</strain>
    </source>
</reference>
<keyword evidence="7" id="KW-1185">Reference proteome</keyword>
<feature type="domain" description="Glycosyltransferase 2-like" evidence="3">
    <location>
        <begin position="4"/>
        <end position="141"/>
    </location>
</feature>
<dbReference type="InterPro" id="IPR001173">
    <property type="entry name" value="Glyco_trans_2-like"/>
</dbReference>
<protein>
    <submittedName>
        <fullName evidence="4">Glycosyltransferase family A protein</fullName>
    </submittedName>
    <submittedName>
        <fullName evidence="5">Putative glycosyltransferase EpsJ</fullName>
        <ecNumber evidence="4 5">2.4.-.-</ecNumber>
    </submittedName>
</protein>
<keyword evidence="2 5" id="KW-0808">Transferase</keyword>
<dbReference type="InterPro" id="IPR029044">
    <property type="entry name" value="Nucleotide-diphossugar_trans"/>
</dbReference>
<accession>A0A1Y6IZ61</accession>
<dbReference type="PANTHER" id="PTHR22916">
    <property type="entry name" value="GLYCOSYLTRANSFERASE"/>
    <property type="match status" value="1"/>
</dbReference>